<comment type="similarity">
    <text evidence="2">Belongs to the kiwellin family.</text>
</comment>
<feature type="non-terminal residue" evidence="7">
    <location>
        <position position="1875"/>
    </location>
</feature>
<dbReference type="Gene3D" id="2.40.40.10">
    <property type="entry name" value="RlpA-like domain"/>
    <property type="match status" value="4"/>
</dbReference>
<dbReference type="SUPFAM" id="SSF50685">
    <property type="entry name" value="Barwin-like endoglucanases"/>
    <property type="match status" value="4"/>
</dbReference>
<comment type="caution">
    <text evidence="7">The sequence shown here is derived from an EMBL/GenBank/DDBJ whole genome shotgun (WGS) entry which is preliminary data.</text>
</comment>
<proteinExistence type="inferred from homology"/>
<feature type="region of interest" description="Disordered" evidence="5">
    <location>
        <begin position="1"/>
        <end position="21"/>
    </location>
</feature>
<feature type="domain" description="F-box/LRR-repeat protein 15/At3g58940/PEG3-like LRR" evidence="6">
    <location>
        <begin position="1418"/>
        <end position="1512"/>
    </location>
</feature>
<keyword evidence="4" id="KW-0732">Signal</keyword>
<gene>
    <name evidence="7" type="ORF">EJB05_54603</name>
</gene>
<dbReference type="EMBL" id="RWGY01000646">
    <property type="protein sequence ID" value="TVT99995.1"/>
    <property type="molecule type" value="Genomic_DNA"/>
</dbReference>
<dbReference type="InterPro" id="IPR036908">
    <property type="entry name" value="RlpA-like_sf"/>
</dbReference>
<dbReference type="InterPro" id="IPR032675">
    <property type="entry name" value="LRR_dom_sf"/>
</dbReference>
<sequence length="1875" mass="208410">MRAMLTLNSFKKGKDGGGPSECDNAYHSDDEKVVGLSTGWLISGMARCSHHIKITANGNSVYAKAVDECDSVHGSDEDHNFEAPCANNIIDTSPRCGKPWHSTRALASRTHYNTNTQSPLPKSLGFRSSLAHLVRPHPNVRAAAAVVHFAFPLPALPFKQATYSSTAQIPSKRPRLSSPSPAKPPADGRDLLSSLPGEMLEEILRRLNIDEARPAAVDSVLAAYASRIGVFSLQITEESYGKADGWIRALAAKGVRSLKLFFFRYPQELGVLPAPVFSCSELTTLELECCHMPPVPSDFRGFPHLLHLKLREIHTRHPKTLEAIISMSPSLTFLCIAYLHITSNNDDGTFDEWVINAPNVKGFEIRSDEYGEAHGCSIENLDSLEEAHVAFVGPRLVRMLSGMRKVQKLCIDLQSDHVILERQPSIFWNLTNLRIWAKFDQLPRIVDTLRLLKSAPKLENLWITIIHEHDEDIEVDMEFTYTQWVGLFSRLKCVRLDYIQSDSNEMQFIEFLLLEARKLQKIEISVHELSSMSMEDVSGELSNYGKASSQAELIITPHGDLRPCRLLHTTHVASSLCPGAGLNTTASMRAMLTLNSFKKGKDGGGPSECDNAYHSDDEKVVGLSTGWLISGMARCSHHIKITANGNSVYAKAVDECDSVHGSDEDHNFEAPCANNIIDTSPRCGKPWHSTRALASRTHYNTNTQSPLPKSLGFRSSLAHLVRPHPNVRAAAAVVHFAFPLPALPFKQATYSSTAQIPSKRPRLSSPSPAKPPADGRDLLSSLPGEMLEEILRRLNIDEARPAAVDSVLAAYASRIGVFSLQITEESYGKADGWIRALAAKGVRSLKLFFFRYPQELGVLPAPVFSCSELTTLELECCHMPPVPSDFRGFPHLLHLKLREIHTRHPKTLEAIISMSPSLTFLCIAYLHITSNNDDGTFDEWVINAPNVKGFEIRSDEYGEAHGCSIENLDSLEEAHVAFVGPRLVRMLSGMRKVQKLCIDLQSDHVILERQPSIFWNLTNLRIWAKFDQLPRIVDTLRLLKSAPKLENLWITIIHEHDEDIEVDMEFTYTQWVGLFSRLKCVRLDYIQSDSNEMQFIEFLLLEARKLQKIEISVHELSSMSMEDVSGELSNYGKASSQAELIITPHGDLRPCRLLHTTHVASSLCPGAGLNTTASMRAMLTLNSFKKGKDGGGPSECDNAYHSDDEKVVGLSTGWLISGMARCSHHIKITANGNSVYAKAVDECDSVHGSDEDHNFEAPCANNIIDTSPRCGKPWHSTRALASRTHYNTNTQSPLPKSLGFRSSLAHLVRPHPNVRAAAAVVHFVFPLPALPFKQATYSSTAQIPSKRPRLSSPSPAKPPADGRDLLSSLPGEMLEEILRRLNIDEARPAAVDSVLAAYASRIGVFSLQITEESYGKADGWIRALAAKGVRSLKLFFFRYPQELGVLPAPVFSCSELTTLELECCHMPPVPSDFRGFPHLLHLKLREIHTRHPKTLEAIISMSPSLTFLCIAYLHITSNNDDGTFDEWVINAPNVKGFEIRSDEYGEAHGCSIENLDSLEEAHVAFVGPRLVRMLSGMRKVQKLCIDLQSDHVILERQPSIFWNLTNLRIWAKFDQLPRIVDTLRLLKSAPKLENLWITIIHEHDEDIEVDMEFTYTQWVGLFSRLKCVRLDYIQSDSNEMQFIEFLLLEARKLQKIEISVHELSSMSMEDVSGELSNYGKASSQAELIITPHGDLRPCRLLHTTHVASSLCPGAGLNTTASMRAMLTLNSFKKDKDGGGPSECDNAYHSDDEKVVGLSTGWLISGMARCSHHIKITANGNSVYAKAVDECDSVHGSDEDHNFEAPCANNIIDTSPRCGKPWHSTRALASRTHYNT</sequence>
<keyword evidence="3" id="KW-0964">Secreted</keyword>
<evidence type="ECO:0000256" key="2">
    <source>
        <dbReference type="ARBA" id="ARBA00005592"/>
    </source>
</evidence>
<accession>A0A5J9SLX7</accession>
<dbReference type="Pfam" id="PF24758">
    <property type="entry name" value="LRR_At5g56370"/>
    <property type="match status" value="3"/>
</dbReference>
<name>A0A5J9SLX7_9POAL</name>
<protein>
    <recommendedName>
        <fullName evidence="6">F-box/LRR-repeat protein 15/At3g58940/PEG3-like LRR domain-containing protein</fullName>
    </recommendedName>
</protein>
<evidence type="ECO:0000256" key="3">
    <source>
        <dbReference type="ARBA" id="ARBA00022525"/>
    </source>
</evidence>
<dbReference type="Gramene" id="TVT99995">
    <property type="protein sequence ID" value="TVT99995"/>
    <property type="gene ID" value="EJB05_54603"/>
</dbReference>
<dbReference type="Proteomes" id="UP000324897">
    <property type="component" value="Unassembled WGS sequence"/>
</dbReference>
<evidence type="ECO:0000259" key="6">
    <source>
        <dbReference type="Pfam" id="PF24758"/>
    </source>
</evidence>
<dbReference type="CDD" id="cd22270">
    <property type="entry name" value="DPBB_kiwellin-like"/>
    <property type="match status" value="4"/>
</dbReference>
<dbReference type="OrthoDB" id="406505at2759"/>
<organism evidence="7 8">
    <name type="scientific">Eragrostis curvula</name>
    <name type="common">weeping love grass</name>
    <dbReference type="NCBI Taxonomy" id="38414"/>
    <lineage>
        <taxon>Eukaryota</taxon>
        <taxon>Viridiplantae</taxon>
        <taxon>Streptophyta</taxon>
        <taxon>Embryophyta</taxon>
        <taxon>Tracheophyta</taxon>
        <taxon>Spermatophyta</taxon>
        <taxon>Magnoliopsida</taxon>
        <taxon>Liliopsida</taxon>
        <taxon>Poales</taxon>
        <taxon>Poaceae</taxon>
        <taxon>PACMAD clade</taxon>
        <taxon>Chloridoideae</taxon>
        <taxon>Eragrostideae</taxon>
        <taxon>Eragrostidinae</taxon>
        <taxon>Eragrostis</taxon>
    </lineage>
</organism>
<comment type="subcellular location">
    <subcellularLocation>
        <location evidence="1">Secreted</location>
    </subcellularLocation>
</comment>
<feature type="domain" description="F-box/LRR-repeat protein 15/At3g58940/PEG3-like LRR" evidence="6">
    <location>
        <begin position="831"/>
        <end position="925"/>
    </location>
</feature>
<dbReference type="GO" id="GO:0005576">
    <property type="term" value="C:extracellular region"/>
    <property type="evidence" value="ECO:0007669"/>
    <property type="project" value="UniProtKB-SubCell"/>
</dbReference>
<evidence type="ECO:0000313" key="7">
    <source>
        <dbReference type="EMBL" id="TVT99995.1"/>
    </source>
</evidence>
<dbReference type="PANTHER" id="PTHR33191:SF58">
    <property type="entry name" value="RIPENING-RELATED PROTEIN 1"/>
    <property type="match status" value="1"/>
</dbReference>
<feature type="region of interest" description="Disordered" evidence="5">
    <location>
        <begin position="1341"/>
        <end position="1365"/>
    </location>
</feature>
<evidence type="ECO:0000256" key="1">
    <source>
        <dbReference type="ARBA" id="ARBA00004613"/>
    </source>
</evidence>
<dbReference type="Gene3D" id="3.80.10.10">
    <property type="entry name" value="Ribonuclease Inhibitor"/>
    <property type="match status" value="3"/>
</dbReference>
<feature type="domain" description="F-box/LRR-repeat protein 15/At3g58940/PEG3-like LRR" evidence="6">
    <location>
        <begin position="244"/>
        <end position="338"/>
    </location>
</feature>
<evidence type="ECO:0000313" key="8">
    <source>
        <dbReference type="Proteomes" id="UP000324897"/>
    </source>
</evidence>
<reference evidence="7 8" key="1">
    <citation type="journal article" date="2019" name="Sci. Rep.">
        <title>A high-quality genome of Eragrostis curvula grass provides insights into Poaceae evolution and supports new strategies to enhance forage quality.</title>
        <authorList>
            <person name="Carballo J."/>
            <person name="Santos B.A.C.M."/>
            <person name="Zappacosta D."/>
            <person name="Garbus I."/>
            <person name="Selva J.P."/>
            <person name="Gallo C.A."/>
            <person name="Diaz A."/>
            <person name="Albertini E."/>
            <person name="Caccamo M."/>
            <person name="Echenique V."/>
        </authorList>
    </citation>
    <scope>NUCLEOTIDE SEQUENCE [LARGE SCALE GENOMIC DNA]</scope>
    <source>
        <strain evidence="8">cv. Victoria</strain>
        <tissue evidence="7">Leaf</tissue>
    </source>
</reference>
<dbReference type="Pfam" id="PF24300">
    <property type="entry name" value="KWL1"/>
    <property type="match status" value="4"/>
</dbReference>
<feature type="region of interest" description="Disordered" evidence="5">
    <location>
        <begin position="167"/>
        <end position="190"/>
    </location>
</feature>
<dbReference type="InterPro" id="IPR039271">
    <property type="entry name" value="Kiwellin-like"/>
</dbReference>
<feature type="region of interest" description="Disordered" evidence="5">
    <location>
        <begin position="754"/>
        <end position="778"/>
    </location>
</feature>
<evidence type="ECO:0000256" key="4">
    <source>
        <dbReference type="ARBA" id="ARBA00022729"/>
    </source>
</evidence>
<dbReference type="InterPro" id="IPR055411">
    <property type="entry name" value="LRR_FXL15/At3g58940/PEG3-like"/>
</dbReference>
<dbReference type="PANTHER" id="PTHR33191">
    <property type="entry name" value="RIPENING-RELATED PROTEIN 2-RELATED"/>
    <property type="match status" value="1"/>
</dbReference>
<feature type="non-terminal residue" evidence="7">
    <location>
        <position position="1"/>
    </location>
</feature>
<dbReference type="SUPFAM" id="SSF52047">
    <property type="entry name" value="RNI-like"/>
    <property type="match status" value="3"/>
</dbReference>
<keyword evidence="8" id="KW-1185">Reference proteome</keyword>
<evidence type="ECO:0000256" key="5">
    <source>
        <dbReference type="SAM" id="MobiDB-lite"/>
    </source>
</evidence>